<accession>A0A9Q1ISD8</accession>
<evidence type="ECO:0000256" key="1">
    <source>
        <dbReference type="SAM" id="MobiDB-lite"/>
    </source>
</evidence>
<evidence type="ECO:0000313" key="2">
    <source>
        <dbReference type="EMBL" id="KAJ8351655.1"/>
    </source>
</evidence>
<dbReference type="AlphaFoldDB" id="A0A9Q1ISD8"/>
<reference evidence="2" key="1">
    <citation type="journal article" date="2023" name="Science">
        <title>Genome structures resolve the early diversification of teleost fishes.</title>
        <authorList>
            <person name="Parey E."/>
            <person name="Louis A."/>
            <person name="Montfort J."/>
            <person name="Bouchez O."/>
            <person name="Roques C."/>
            <person name="Iampietro C."/>
            <person name="Lluch J."/>
            <person name="Castinel A."/>
            <person name="Donnadieu C."/>
            <person name="Desvignes T."/>
            <person name="Floi Bucao C."/>
            <person name="Jouanno E."/>
            <person name="Wen M."/>
            <person name="Mejri S."/>
            <person name="Dirks R."/>
            <person name="Jansen H."/>
            <person name="Henkel C."/>
            <person name="Chen W.J."/>
            <person name="Zahm M."/>
            <person name="Cabau C."/>
            <person name="Klopp C."/>
            <person name="Thompson A.W."/>
            <person name="Robinson-Rechavi M."/>
            <person name="Braasch I."/>
            <person name="Lecointre G."/>
            <person name="Bobe J."/>
            <person name="Postlethwait J.H."/>
            <person name="Berthelot C."/>
            <person name="Roest Crollius H."/>
            <person name="Guiguen Y."/>
        </authorList>
    </citation>
    <scope>NUCLEOTIDE SEQUENCE</scope>
    <source>
        <strain evidence="2">WJC10195</strain>
    </source>
</reference>
<organism evidence="2 3">
    <name type="scientific">Synaphobranchus kaupii</name>
    <name type="common">Kaup's arrowtooth eel</name>
    <dbReference type="NCBI Taxonomy" id="118154"/>
    <lineage>
        <taxon>Eukaryota</taxon>
        <taxon>Metazoa</taxon>
        <taxon>Chordata</taxon>
        <taxon>Craniata</taxon>
        <taxon>Vertebrata</taxon>
        <taxon>Euteleostomi</taxon>
        <taxon>Actinopterygii</taxon>
        <taxon>Neopterygii</taxon>
        <taxon>Teleostei</taxon>
        <taxon>Anguilliformes</taxon>
        <taxon>Synaphobranchidae</taxon>
        <taxon>Synaphobranchus</taxon>
    </lineage>
</organism>
<feature type="region of interest" description="Disordered" evidence="1">
    <location>
        <begin position="63"/>
        <end position="88"/>
    </location>
</feature>
<dbReference type="Proteomes" id="UP001152622">
    <property type="component" value="Chromosome 8"/>
</dbReference>
<name>A0A9Q1ISD8_SYNKA</name>
<dbReference type="EMBL" id="JAINUF010000008">
    <property type="protein sequence ID" value="KAJ8351655.1"/>
    <property type="molecule type" value="Genomic_DNA"/>
</dbReference>
<proteinExistence type="predicted"/>
<sequence>MVGKIKRTRQKFHQGAVKLGVDGEARTTSVSLGQGPAPTPAAGGATGSLFIELSRTTSVCNTSDQIQKHEDGKEKVGPNIFNSPQSSDTFPSSVFAGTKISAEVLVQTLKYEDPPSNVISLQTGQR</sequence>
<gene>
    <name evidence="2" type="ORF">SKAU_G00231310</name>
</gene>
<keyword evidence="3" id="KW-1185">Reference proteome</keyword>
<protein>
    <submittedName>
        <fullName evidence="2">Uncharacterized protein</fullName>
    </submittedName>
</protein>
<dbReference type="OrthoDB" id="18703at2759"/>
<comment type="caution">
    <text evidence="2">The sequence shown here is derived from an EMBL/GenBank/DDBJ whole genome shotgun (WGS) entry which is preliminary data.</text>
</comment>
<feature type="compositionally biased region" description="Basic and acidic residues" evidence="1">
    <location>
        <begin position="66"/>
        <end position="76"/>
    </location>
</feature>
<evidence type="ECO:0000313" key="3">
    <source>
        <dbReference type="Proteomes" id="UP001152622"/>
    </source>
</evidence>